<dbReference type="HOGENOM" id="CLU_031753_3_0_1"/>
<dbReference type="Proteomes" id="UP000008866">
    <property type="component" value="Unassembled WGS sequence"/>
</dbReference>
<proteinExistence type="predicted"/>
<dbReference type="PANTHER" id="PTHR10091">
    <property type="entry name" value="ALDOSE-1-EPIMERASE"/>
    <property type="match status" value="1"/>
</dbReference>
<keyword evidence="2" id="KW-1185">Reference proteome</keyword>
<dbReference type="InterPro" id="IPR011013">
    <property type="entry name" value="Gal_mutarotase_sf_dom"/>
</dbReference>
<reference evidence="2" key="1">
    <citation type="journal article" date="2011" name="Genome Biol.">
        <title>Comparative and functional genomics provide insights into the pathogenicity of dermatophytic fungi.</title>
        <authorList>
            <person name="Burmester A."/>
            <person name="Shelest E."/>
            <person name="Gloeckner G."/>
            <person name="Heddergott C."/>
            <person name="Schindler S."/>
            <person name="Staib P."/>
            <person name="Heidel A."/>
            <person name="Felder M."/>
            <person name="Petzold A."/>
            <person name="Szafranski K."/>
            <person name="Feuermann M."/>
            <person name="Pedruzzi I."/>
            <person name="Priebe S."/>
            <person name="Groth M."/>
            <person name="Winkler R."/>
            <person name="Li W."/>
            <person name="Kniemeyer O."/>
            <person name="Schroeckh V."/>
            <person name="Hertweck C."/>
            <person name="Hube B."/>
            <person name="White T.C."/>
            <person name="Platzer M."/>
            <person name="Guthke R."/>
            <person name="Heitman J."/>
            <person name="Woestemeyer J."/>
            <person name="Zipfel P.F."/>
            <person name="Monod M."/>
            <person name="Brakhage A.A."/>
        </authorList>
    </citation>
    <scope>NUCLEOTIDE SEQUENCE [LARGE SCALE GENOMIC DNA]</scope>
    <source>
        <strain evidence="2">ATCC MYA-4681 / CBS 112371</strain>
    </source>
</reference>
<dbReference type="GO" id="GO:0033499">
    <property type="term" value="P:galactose catabolic process via UDP-galactose, Leloir pathway"/>
    <property type="evidence" value="ECO:0007669"/>
    <property type="project" value="TreeGrafter"/>
</dbReference>
<dbReference type="EMBL" id="ABSU01000008">
    <property type="protein sequence ID" value="EFE33727.1"/>
    <property type="molecule type" value="Genomic_DNA"/>
</dbReference>
<dbReference type="GeneID" id="9526996"/>
<dbReference type="KEGG" id="abe:ARB_07192"/>
<sequence length="484" mass="54845">MAQQQDTHFAFLPLGAIIQEFRVAGKNIVLALPDEEAYRKYNAPYFGSTIGRTTNRLKDSVVKNLNDKTYVITSKEGPNSLHGGKEGWSSRVFEGPKPVHRKGRESVEFRYTSRHGEEGYPGTVELRVWYIAGKQDGKTELEIEYEVEFTGSDYFNLSDDRTINGTEAVLSTDKYLPTDSTGIPLGAIESYGPLRVTEPFVIDDKCPDFDSCFIVDTDPQDIPLDTRPRDLKLLASFKHQESKMHLEVLSTEPAFQFYTGQHVDVPPVGKYPARGPRSGFCIEPSRYINAPNVPEWQKMCLLKKGQTWGARTLYRSWKESLSIRSQCLFFYIYMPLCVARDACFAVGLCGLVNEDCQLKHSRDQSGYVLSPINEQTSSLSSSSLSVSLTFNIFSEWIRVLENSSKDVPPALQPVHLRPRQLRADEDLRQETVLSSNLQRADFHPPYLRRLRSEHPDEHEERLSIPEVLIQRRVSSAPKHATSAS</sequence>
<dbReference type="GO" id="GO:0030246">
    <property type="term" value="F:carbohydrate binding"/>
    <property type="evidence" value="ECO:0007669"/>
    <property type="project" value="InterPro"/>
</dbReference>
<dbReference type="RefSeq" id="XP_003014630.1">
    <property type="nucleotide sequence ID" value="XM_003014584.1"/>
</dbReference>
<protein>
    <recommendedName>
        <fullName evidence="3">Aldose 1-epimerase</fullName>
    </recommendedName>
</protein>
<evidence type="ECO:0000313" key="2">
    <source>
        <dbReference type="Proteomes" id="UP000008866"/>
    </source>
</evidence>
<dbReference type="AlphaFoldDB" id="D4ASH7"/>
<name>D4ASH7_ARTBC</name>
<dbReference type="eggNOG" id="KOG1371">
    <property type="taxonomic scope" value="Eukaryota"/>
</dbReference>
<dbReference type="Pfam" id="PF01263">
    <property type="entry name" value="Aldose_epim"/>
    <property type="match status" value="1"/>
</dbReference>
<gene>
    <name evidence="1" type="ORF">ARB_07192</name>
</gene>
<evidence type="ECO:0000313" key="1">
    <source>
        <dbReference type="EMBL" id="EFE33727.1"/>
    </source>
</evidence>
<comment type="caution">
    <text evidence="1">The sequence shown here is derived from an EMBL/GenBank/DDBJ whole genome shotgun (WGS) entry which is preliminary data.</text>
</comment>
<dbReference type="SUPFAM" id="SSF74650">
    <property type="entry name" value="Galactose mutarotase-like"/>
    <property type="match status" value="1"/>
</dbReference>
<accession>D4ASH7</accession>
<dbReference type="PANTHER" id="PTHR10091:SF0">
    <property type="entry name" value="GALACTOSE MUTAROTASE"/>
    <property type="match status" value="1"/>
</dbReference>
<dbReference type="GO" id="GO:0004034">
    <property type="term" value="F:aldose 1-epimerase activity"/>
    <property type="evidence" value="ECO:0007669"/>
    <property type="project" value="TreeGrafter"/>
</dbReference>
<dbReference type="InterPro" id="IPR014718">
    <property type="entry name" value="GH-type_carb-bd"/>
</dbReference>
<dbReference type="InterPro" id="IPR008183">
    <property type="entry name" value="Aldose_1/G6P_1-epimerase"/>
</dbReference>
<dbReference type="Gene3D" id="2.70.98.10">
    <property type="match status" value="1"/>
</dbReference>
<organism evidence="1 2">
    <name type="scientific">Arthroderma benhamiae (strain ATCC MYA-4681 / CBS 112371)</name>
    <name type="common">Trichophyton mentagrophytes</name>
    <dbReference type="NCBI Taxonomy" id="663331"/>
    <lineage>
        <taxon>Eukaryota</taxon>
        <taxon>Fungi</taxon>
        <taxon>Dikarya</taxon>
        <taxon>Ascomycota</taxon>
        <taxon>Pezizomycotina</taxon>
        <taxon>Eurotiomycetes</taxon>
        <taxon>Eurotiomycetidae</taxon>
        <taxon>Onygenales</taxon>
        <taxon>Arthrodermataceae</taxon>
        <taxon>Trichophyton</taxon>
    </lineage>
</organism>
<dbReference type="STRING" id="663331.D4ASH7"/>
<evidence type="ECO:0008006" key="3">
    <source>
        <dbReference type="Google" id="ProtNLM"/>
    </source>
</evidence>
<dbReference type="GO" id="GO:0006006">
    <property type="term" value="P:glucose metabolic process"/>
    <property type="evidence" value="ECO:0007669"/>
    <property type="project" value="TreeGrafter"/>
</dbReference>